<dbReference type="SUPFAM" id="SSF52047">
    <property type="entry name" value="RNI-like"/>
    <property type="match status" value="1"/>
</dbReference>
<evidence type="ECO:0000313" key="2">
    <source>
        <dbReference type="Proteomes" id="UP000027195"/>
    </source>
</evidence>
<protein>
    <submittedName>
        <fullName evidence="1">Uncharacterized protein</fullName>
    </submittedName>
</protein>
<dbReference type="InParanoid" id="A0A067MXF3"/>
<dbReference type="PANTHER" id="PTHR38926">
    <property type="entry name" value="F-BOX DOMAIN CONTAINING PROTEIN, EXPRESSED"/>
    <property type="match status" value="1"/>
</dbReference>
<dbReference type="InterPro" id="IPR032675">
    <property type="entry name" value="LRR_dom_sf"/>
</dbReference>
<dbReference type="OrthoDB" id="2886183at2759"/>
<evidence type="ECO:0000313" key="1">
    <source>
        <dbReference type="EMBL" id="KDQ20284.1"/>
    </source>
</evidence>
<organism evidence="1 2">
    <name type="scientific">Botryobasidium botryosum (strain FD-172 SS1)</name>
    <dbReference type="NCBI Taxonomy" id="930990"/>
    <lineage>
        <taxon>Eukaryota</taxon>
        <taxon>Fungi</taxon>
        <taxon>Dikarya</taxon>
        <taxon>Basidiomycota</taxon>
        <taxon>Agaricomycotina</taxon>
        <taxon>Agaricomycetes</taxon>
        <taxon>Cantharellales</taxon>
        <taxon>Botryobasidiaceae</taxon>
        <taxon>Botryobasidium</taxon>
    </lineage>
</organism>
<dbReference type="Gene3D" id="3.80.10.10">
    <property type="entry name" value="Ribonuclease Inhibitor"/>
    <property type="match status" value="1"/>
</dbReference>
<name>A0A067MXF3_BOTB1</name>
<proteinExistence type="predicted"/>
<gene>
    <name evidence="1" type="ORF">BOTBODRAFT_51598</name>
</gene>
<keyword evidence="2" id="KW-1185">Reference proteome</keyword>
<accession>A0A067MXF3</accession>
<reference evidence="2" key="1">
    <citation type="journal article" date="2014" name="Proc. Natl. Acad. Sci. U.S.A.">
        <title>Extensive sampling of basidiomycete genomes demonstrates inadequacy of the white-rot/brown-rot paradigm for wood decay fungi.</title>
        <authorList>
            <person name="Riley R."/>
            <person name="Salamov A.A."/>
            <person name="Brown D.W."/>
            <person name="Nagy L.G."/>
            <person name="Floudas D."/>
            <person name="Held B.W."/>
            <person name="Levasseur A."/>
            <person name="Lombard V."/>
            <person name="Morin E."/>
            <person name="Otillar R."/>
            <person name="Lindquist E.A."/>
            <person name="Sun H."/>
            <person name="LaButti K.M."/>
            <person name="Schmutz J."/>
            <person name="Jabbour D."/>
            <person name="Luo H."/>
            <person name="Baker S.E."/>
            <person name="Pisabarro A.G."/>
            <person name="Walton J.D."/>
            <person name="Blanchette R.A."/>
            <person name="Henrissat B."/>
            <person name="Martin F."/>
            <person name="Cullen D."/>
            <person name="Hibbett D.S."/>
            <person name="Grigoriev I.V."/>
        </authorList>
    </citation>
    <scope>NUCLEOTIDE SEQUENCE [LARGE SCALE GENOMIC DNA]</scope>
    <source>
        <strain evidence="2">FD-172 SS1</strain>
    </source>
</reference>
<dbReference type="PANTHER" id="PTHR38926:SF72">
    <property type="entry name" value="IM:7136021-RELATED"/>
    <property type="match status" value="1"/>
</dbReference>
<dbReference type="AlphaFoldDB" id="A0A067MXF3"/>
<dbReference type="HOGENOM" id="CLU_040935_0_0_1"/>
<dbReference type="EMBL" id="KL198018">
    <property type="protein sequence ID" value="KDQ20284.1"/>
    <property type="molecule type" value="Genomic_DNA"/>
</dbReference>
<dbReference type="Proteomes" id="UP000027195">
    <property type="component" value="Unassembled WGS sequence"/>
</dbReference>
<sequence>MEDDVASPPGASHRIPQEVLSEIFMFYGLFHDYRASKLNQLCLVDRTWHSVAMTTPRLWCRIRIGADDPDSDYKVDLADDEQKSRNEQRIESLARYTSRSGIAPLDVSIYHITWDQGYPDILEILGHSMNRWRSLHIVNHNDAEPYQSLSYCIDALPSLEKLSLCSNSGNGVDSTYEHLPFVPTSRLKELTMEGAGSIPFLLFTSLPLDLNLLLPCLRGLTSLTFKHLKADRDDQSCSSRIYPMLREAPNLEFLTLHTPDLTWDDSLNSDCLELPVLRRLSISSWRARERLRPLTAPALESLWFHEVCGSDEFPEPGVHVITDFIERSAPPLRELYIGDDALDTRLFDGGVLSTLCELEVLTLVGMDIPEDGMQLLWAPLNDSTAWACPRLRSFSASKAPVAYFLRLLEARNPPLGSSCRSNTNIPARLTHIGCGLDAQDMEAISEALGAYPTRVK</sequence>